<dbReference type="AlphaFoldDB" id="A0AAV9F8J8"/>
<evidence type="ECO:0000313" key="1">
    <source>
        <dbReference type="EMBL" id="KAK1322236.1"/>
    </source>
</evidence>
<keyword evidence="2" id="KW-1185">Reference proteome</keyword>
<proteinExistence type="predicted"/>
<organism evidence="1 2">
    <name type="scientific">Acorus calamus</name>
    <name type="common">Sweet flag</name>
    <dbReference type="NCBI Taxonomy" id="4465"/>
    <lineage>
        <taxon>Eukaryota</taxon>
        <taxon>Viridiplantae</taxon>
        <taxon>Streptophyta</taxon>
        <taxon>Embryophyta</taxon>
        <taxon>Tracheophyta</taxon>
        <taxon>Spermatophyta</taxon>
        <taxon>Magnoliopsida</taxon>
        <taxon>Liliopsida</taxon>
        <taxon>Acoraceae</taxon>
        <taxon>Acorus</taxon>
    </lineage>
</organism>
<evidence type="ECO:0000313" key="2">
    <source>
        <dbReference type="Proteomes" id="UP001180020"/>
    </source>
</evidence>
<name>A0AAV9F8J8_ACOCL</name>
<sequence length="80" mass="9085">MALGWIIESNSERKLRFMAPNGTVYDDLREVCKLVTEQEEKARAGSGESKKKEPRVKFTVKKLFGVLKNVELEIPPYSVA</sequence>
<dbReference type="Proteomes" id="UP001180020">
    <property type="component" value="Unassembled WGS sequence"/>
</dbReference>
<dbReference type="EMBL" id="JAUJYO010000003">
    <property type="protein sequence ID" value="KAK1322236.1"/>
    <property type="molecule type" value="Genomic_DNA"/>
</dbReference>
<gene>
    <name evidence="1" type="ORF">QJS10_CPA03g01210</name>
</gene>
<reference evidence="1" key="2">
    <citation type="submission" date="2023-06" db="EMBL/GenBank/DDBJ databases">
        <authorList>
            <person name="Ma L."/>
            <person name="Liu K.-W."/>
            <person name="Li Z."/>
            <person name="Hsiao Y.-Y."/>
            <person name="Qi Y."/>
            <person name="Fu T."/>
            <person name="Tang G."/>
            <person name="Zhang D."/>
            <person name="Sun W.-H."/>
            <person name="Liu D.-K."/>
            <person name="Li Y."/>
            <person name="Chen G.-Z."/>
            <person name="Liu X.-D."/>
            <person name="Liao X.-Y."/>
            <person name="Jiang Y.-T."/>
            <person name="Yu X."/>
            <person name="Hao Y."/>
            <person name="Huang J."/>
            <person name="Zhao X.-W."/>
            <person name="Ke S."/>
            <person name="Chen Y.-Y."/>
            <person name="Wu W.-L."/>
            <person name="Hsu J.-L."/>
            <person name="Lin Y.-F."/>
            <person name="Huang M.-D."/>
            <person name="Li C.-Y."/>
            <person name="Huang L."/>
            <person name="Wang Z.-W."/>
            <person name="Zhao X."/>
            <person name="Zhong W.-Y."/>
            <person name="Peng D.-H."/>
            <person name="Ahmad S."/>
            <person name="Lan S."/>
            <person name="Zhang J.-S."/>
            <person name="Tsai W.-C."/>
            <person name="Van De Peer Y."/>
            <person name="Liu Z.-J."/>
        </authorList>
    </citation>
    <scope>NUCLEOTIDE SEQUENCE</scope>
    <source>
        <strain evidence="1">CP</strain>
        <tissue evidence="1">Leaves</tissue>
    </source>
</reference>
<accession>A0AAV9F8J8</accession>
<comment type="caution">
    <text evidence="1">The sequence shown here is derived from an EMBL/GenBank/DDBJ whole genome shotgun (WGS) entry which is preliminary data.</text>
</comment>
<reference evidence="1" key="1">
    <citation type="journal article" date="2023" name="Nat. Commun.">
        <title>Diploid and tetraploid genomes of Acorus and the evolution of monocots.</title>
        <authorList>
            <person name="Ma L."/>
            <person name="Liu K.W."/>
            <person name="Li Z."/>
            <person name="Hsiao Y.Y."/>
            <person name="Qi Y."/>
            <person name="Fu T."/>
            <person name="Tang G.D."/>
            <person name="Zhang D."/>
            <person name="Sun W.H."/>
            <person name="Liu D.K."/>
            <person name="Li Y."/>
            <person name="Chen G.Z."/>
            <person name="Liu X.D."/>
            <person name="Liao X.Y."/>
            <person name="Jiang Y.T."/>
            <person name="Yu X."/>
            <person name="Hao Y."/>
            <person name="Huang J."/>
            <person name="Zhao X.W."/>
            <person name="Ke S."/>
            <person name="Chen Y.Y."/>
            <person name="Wu W.L."/>
            <person name="Hsu J.L."/>
            <person name="Lin Y.F."/>
            <person name="Huang M.D."/>
            <person name="Li C.Y."/>
            <person name="Huang L."/>
            <person name="Wang Z.W."/>
            <person name="Zhao X."/>
            <person name="Zhong W.Y."/>
            <person name="Peng D.H."/>
            <person name="Ahmad S."/>
            <person name="Lan S."/>
            <person name="Zhang J.S."/>
            <person name="Tsai W.C."/>
            <person name="Van de Peer Y."/>
            <person name="Liu Z.J."/>
        </authorList>
    </citation>
    <scope>NUCLEOTIDE SEQUENCE</scope>
    <source>
        <strain evidence="1">CP</strain>
    </source>
</reference>
<protein>
    <submittedName>
        <fullName evidence="1">Uncharacterized protein</fullName>
    </submittedName>
</protein>